<dbReference type="InterPro" id="IPR016799">
    <property type="entry name" value="UCP022062"/>
</dbReference>
<gene>
    <name evidence="2" type="ORF">MNV_400007</name>
</gene>
<dbReference type="PIRSF" id="PIRSF022062">
    <property type="entry name" value="UCP022062"/>
    <property type="match status" value="1"/>
</dbReference>
<name>A0A284VQM1_9EURY</name>
<evidence type="ECO:0000256" key="1">
    <source>
        <dbReference type="ARBA" id="ARBA00005546"/>
    </source>
</evidence>
<dbReference type="STRING" id="1392998.ANME2D_00740"/>
<protein>
    <recommendedName>
        <fullName evidence="4">Regulatory protein Cgi121</fullName>
    </recommendedName>
</protein>
<sequence length="163" mass="18175">MIYILEGTIFIDNVESFLDKIKKISKEKNITIQVLDADKLAGKEHIKFAVEKAMNSFKTGTNIANDLAKEIMLYASGTRQISKAIRLGIHKGENNIALVAVGEEADLSAFNEIKPKPVLEYNESKKEAVMEVFNITDEEIEAVGKEKIPELVLERVALVDVIK</sequence>
<dbReference type="EMBL" id="FZMP01000186">
    <property type="protein sequence ID" value="SNQ61586.1"/>
    <property type="molecule type" value="Genomic_DNA"/>
</dbReference>
<dbReference type="Pfam" id="PF08617">
    <property type="entry name" value="CGI-121"/>
    <property type="match status" value="1"/>
</dbReference>
<dbReference type="AlphaFoldDB" id="A0A284VQM1"/>
<keyword evidence="3" id="KW-1185">Reference proteome</keyword>
<dbReference type="RefSeq" id="WP_096206252.1">
    <property type="nucleotide sequence ID" value="NZ_FZMP01000186.1"/>
</dbReference>
<accession>A0A284VQM1</accession>
<dbReference type="InterPro" id="IPR036504">
    <property type="entry name" value="CGI121/TPRKB_sf"/>
</dbReference>
<proteinExistence type="inferred from homology"/>
<dbReference type="SUPFAM" id="SSF143870">
    <property type="entry name" value="PF0523-like"/>
    <property type="match status" value="1"/>
</dbReference>
<evidence type="ECO:0008006" key="4">
    <source>
        <dbReference type="Google" id="ProtNLM"/>
    </source>
</evidence>
<dbReference type="Proteomes" id="UP000218615">
    <property type="component" value="Unassembled WGS sequence"/>
</dbReference>
<dbReference type="Gene3D" id="3.30.2380.10">
    <property type="entry name" value="CGI121/TPRKB"/>
    <property type="match status" value="1"/>
</dbReference>
<reference evidence="3" key="1">
    <citation type="submission" date="2017-06" db="EMBL/GenBank/DDBJ databases">
        <authorList>
            <person name="Cremers G."/>
        </authorList>
    </citation>
    <scope>NUCLEOTIDE SEQUENCE [LARGE SCALE GENOMIC DNA]</scope>
</reference>
<evidence type="ECO:0000313" key="3">
    <source>
        <dbReference type="Proteomes" id="UP000218615"/>
    </source>
</evidence>
<dbReference type="OrthoDB" id="69587at2157"/>
<comment type="similarity">
    <text evidence="1">Belongs to the CGI121/TPRKB family.</text>
</comment>
<organism evidence="2 3">
    <name type="scientific">Candidatus Methanoperedens nitratireducens</name>
    <dbReference type="NCBI Taxonomy" id="1392998"/>
    <lineage>
        <taxon>Archaea</taxon>
        <taxon>Methanobacteriati</taxon>
        <taxon>Methanobacteriota</taxon>
        <taxon>Stenosarchaea group</taxon>
        <taxon>Methanomicrobia</taxon>
        <taxon>Methanosarcinales</taxon>
        <taxon>ANME-2 cluster</taxon>
        <taxon>Candidatus Methanoperedentaceae</taxon>
        <taxon>Candidatus Methanoperedens</taxon>
    </lineage>
</organism>
<dbReference type="InterPro" id="IPR013926">
    <property type="entry name" value="CGI121/TPRKB"/>
</dbReference>
<dbReference type="NCBIfam" id="NF011465">
    <property type="entry name" value="PRK14886.1-1"/>
    <property type="match status" value="1"/>
</dbReference>
<evidence type="ECO:0000313" key="2">
    <source>
        <dbReference type="EMBL" id="SNQ61586.1"/>
    </source>
</evidence>